<dbReference type="GO" id="GO:0052621">
    <property type="term" value="F:diguanylate cyclase activity"/>
    <property type="evidence" value="ECO:0007669"/>
    <property type="project" value="UniProtKB-EC"/>
</dbReference>
<dbReference type="InterPro" id="IPR043128">
    <property type="entry name" value="Rev_trsase/Diguanyl_cyclase"/>
</dbReference>
<sequence length="573" mass="63721">MPHRDHPFAAQGIGSRQLWRRLLLGCALLAWALAALAGPTWATGERKVLVLYSLGSDSASAWQSLIHKGLSDELADKRQTSTLGIFEERFDAVRVGDEQAQAGMEQYLRTKYAHIQFDAIITENYVAARFLSDRPDLFRGVPRHYMNHGRLNWSPHDGVAYQVQASFKRAIGVIPQVAPEVRHVVVIGDSTDRMQESVNGVREAAGLYARQLRFEYWDRLTYAEIFRQAALLRPGSAIFLLPSYHDSAGERRRPVDIARQLVATTQVPIFTNWEAIVVPGVVGGYVVSAERIGRAIGAILLQRKPDIAGIPGYLFDHGAAQRFHLQNIPPTAQWVNRPRSVFEQYLWQILAGLTLIVLEGVLISALIFALRGRRQTLLALHDERNQLEARVTRRTLELMVANTKLEQLATTDPLTGIGNRRRMTEQINKELERSRRFKHSLSLLMVDIDHFKDVNDVYGHEAGDRAIVAVARALEGGMRNIDMASRFGGEEFVLLMPETGIDVASGAAERLRADVALLRIEGDNGERIALTVSIGVASSTPEGPPDSASSLISRADKALYQAKHEGRDRVVSA</sequence>
<name>A0A845GJ16_9BURK</name>
<dbReference type="AlphaFoldDB" id="A0A845GJ16"/>
<feature type="transmembrane region" description="Helical" evidence="3">
    <location>
        <begin position="345"/>
        <end position="370"/>
    </location>
</feature>
<evidence type="ECO:0000256" key="2">
    <source>
        <dbReference type="ARBA" id="ARBA00034247"/>
    </source>
</evidence>
<dbReference type="RefSeq" id="WP_161082304.1">
    <property type="nucleotide sequence ID" value="NZ_WWCX01000002.1"/>
</dbReference>
<organism evidence="5 6">
    <name type="scientific">Duganella vulcania</name>
    <dbReference type="NCBI Taxonomy" id="2692166"/>
    <lineage>
        <taxon>Bacteria</taxon>
        <taxon>Pseudomonadati</taxon>
        <taxon>Pseudomonadota</taxon>
        <taxon>Betaproteobacteria</taxon>
        <taxon>Burkholderiales</taxon>
        <taxon>Oxalobacteraceae</taxon>
        <taxon>Telluria group</taxon>
        <taxon>Duganella</taxon>
    </lineage>
</organism>
<feature type="domain" description="GGDEF" evidence="4">
    <location>
        <begin position="439"/>
        <end position="573"/>
    </location>
</feature>
<keyword evidence="3" id="KW-0472">Membrane</keyword>
<gene>
    <name evidence="5" type="ORF">GTP90_04230</name>
</gene>
<dbReference type="SUPFAM" id="SSF55073">
    <property type="entry name" value="Nucleotide cyclase"/>
    <property type="match status" value="1"/>
</dbReference>
<reference evidence="5" key="1">
    <citation type="submission" date="2019-12" db="EMBL/GenBank/DDBJ databases">
        <title>Novel species isolated from a subtropical stream in China.</title>
        <authorList>
            <person name="Lu H."/>
        </authorList>
    </citation>
    <scope>NUCLEOTIDE SEQUENCE [LARGE SCALE GENOMIC DNA]</scope>
    <source>
        <strain evidence="5">FT81W</strain>
    </source>
</reference>
<accession>A0A845GJ16</accession>
<dbReference type="PROSITE" id="PS50887">
    <property type="entry name" value="GGDEF"/>
    <property type="match status" value="1"/>
</dbReference>
<dbReference type="EMBL" id="WWCX01000002">
    <property type="protein sequence ID" value="MYM93068.1"/>
    <property type="molecule type" value="Genomic_DNA"/>
</dbReference>
<dbReference type="EC" id="2.7.7.65" evidence="1"/>
<keyword evidence="3" id="KW-0812">Transmembrane</keyword>
<dbReference type="PANTHER" id="PTHR45138:SF9">
    <property type="entry name" value="DIGUANYLATE CYCLASE DGCM-RELATED"/>
    <property type="match status" value="1"/>
</dbReference>
<proteinExistence type="predicted"/>
<comment type="catalytic activity">
    <reaction evidence="2">
        <text>2 GTP = 3',3'-c-di-GMP + 2 diphosphate</text>
        <dbReference type="Rhea" id="RHEA:24898"/>
        <dbReference type="ChEBI" id="CHEBI:33019"/>
        <dbReference type="ChEBI" id="CHEBI:37565"/>
        <dbReference type="ChEBI" id="CHEBI:58805"/>
        <dbReference type="EC" id="2.7.7.65"/>
    </reaction>
</comment>
<dbReference type="SMART" id="SM00267">
    <property type="entry name" value="GGDEF"/>
    <property type="match status" value="1"/>
</dbReference>
<dbReference type="InterPro" id="IPR000160">
    <property type="entry name" value="GGDEF_dom"/>
</dbReference>
<dbReference type="CDD" id="cd01949">
    <property type="entry name" value="GGDEF"/>
    <property type="match status" value="1"/>
</dbReference>
<dbReference type="InterPro" id="IPR029787">
    <property type="entry name" value="Nucleotide_cyclase"/>
</dbReference>
<dbReference type="Gene3D" id="3.30.70.270">
    <property type="match status" value="1"/>
</dbReference>
<evidence type="ECO:0000256" key="1">
    <source>
        <dbReference type="ARBA" id="ARBA00012528"/>
    </source>
</evidence>
<protein>
    <recommendedName>
        <fullName evidence="1">diguanylate cyclase</fullName>
        <ecNumber evidence="1">2.7.7.65</ecNumber>
    </recommendedName>
</protein>
<evidence type="ECO:0000313" key="6">
    <source>
        <dbReference type="Proteomes" id="UP000447355"/>
    </source>
</evidence>
<keyword evidence="3" id="KW-1133">Transmembrane helix</keyword>
<dbReference type="Pfam" id="PF00990">
    <property type="entry name" value="GGDEF"/>
    <property type="match status" value="1"/>
</dbReference>
<evidence type="ECO:0000256" key="3">
    <source>
        <dbReference type="SAM" id="Phobius"/>
    </source>
</evidence>
<dbReference type="PANTHER" id="PTHR45138">
    <property type="entry name" value="REGULATORY COMPONENTS OF SENSORY TRANSDUCTION SYSTEM"/>
    <property type="match status" value="1"/>
</dbReference>
<comment type="caution">
    <text evidence="5">The sequence shown here is derived from an EMBL/GenBank/DDBJ whole genome shotgun (WGS) entry which is preliminary data.</text>
</comment>
<dbReference type="InterPro" id="IPR050469">
    <property type="entry name" value="Diguanylate_Cyclase"/>
</dbReference>
<evidence type="ECO:0000313" key="5">
    <source>
        <dbReference type="EMBL" id="MYM93068.1"/>
    </source>
</evidence>
<dbReference type="Proteomes" id="UP000447355">
    <property type="component" value="Unassembled WGS sequence"/>
</dbReference>
<dbReference type="NCBIfam" id="TIGR00254">
    <property type="entry name" value="GGDEF"/>
    <property type="match status" value="1"/>
</dbReference>
<evidence type="ECO:0000259" key="4">
    <source>
        <dbReference type="PROSITE" id="PS50887"/>
    </source>
</evidence>
<dbReference type="FunFam" id="3.30.70.270:FF:000001">
    <property type="entry name" value="Diguanylate cyclase domain protein"/>
    <property type="match status" value="1"/>
</dbReference>